<sequence>MIEKRCYIQWLSHFLFLGLPFRLAEYIRGRGSLRIPSGISTSRPEKKKISGLGSSQGAFIVLKLLRHQPVTESKMHHLIC</sequence>
<feature type="signal peptide" evidence="1">
    <location>
        <begin position="1"/>
        <end position="24"/>
    </location>
</feature>
<feature type="chain" id="PRO_5045474469" evidence="1">
    <location>
        <begin position="25"/>
        <end position="80"/>
    </location>
</feature>
<keyword evidence="1" id="KW-0732">Signal</keyword>
<evidence type="ECO:0000313" key="3">
    <source>
        <dbReference type="Proteomes" id="UP000325395"/>
    </source>
</evidence>
<keyword evidence="3" id="KW-1185">Reference proteome</keyword>
<accession>A0ABQ6W1Q4</accession>
<gene>
    <name evidence="2" type="ORF">BDV36DRAFT_101232</name>
</gene>
<dbReference type="EMBL" id="ML735897">
    <property type="protein sequence ID" value="KAE8411026.1"/>
    <property type="molecule type" value="Genomic_DNA"/>
</dbReference>
<dbReference type="Proteomes" id="UP000325395">
    <property type="component" value="Unassembled WGS sequence"/>
</dbReference>
<evidence type="ECO:0000313" key="2">
    <source>
        <dbReference type="EMBL" id="KAE8411026.1"/>
    </source>
</evidence>
<name>A0ABQ6W1Q4_9EURO</name>
<protein>
    <submittedName>
        <fullName evidence="2">Uncharacterized protein</fullName>
    </submittedName>
</protein>
<evidence type="ECO:0000256" key="1">
    <source>
        <dbReference type="SAM" id="SignalP"/>
    </source>
</evidence>
<proteinExistence type="predicted"/>
<organism evidence="2 3">
    <name type="scientific">Aspergillus pseudocaelatus</name>
    <dbReference type="NCBI Taxonomy" id="1825620"/>
    <lineage>
        <taxon>Eukaryota</taxon>
        <taxon>Fungi</taxon>
        <taxon>Dikarya</taxon>
        <taxon>Ascomycota</taxon>
        <taxon>Pezizomycotina</taxon>
        <taxon>Eurotiomycetes</taxon>
        <taxon>Eurotiomycetidae</taxon>
        <taxon>Eurotiales</taxon>
        <taxon>Aspergillaceae</taxon>
        <taxon>Aspergillus</taxon>
        <taxon>Aspergillus subgen. Circumdati</taxon>
    </lineage>
</organism>
<reference evidence="2 3" key="1">
    <citation type="submission" date="2019-04" db="EMBL/GenBank/DDBJ databases">
        <authorList>
            <consortium name="DOE Joint Genome Institute"/>
            <person name="Mondo S."/>
            <person name="Kjaerbolling I."/>
            <person name="Vesth T."/>
            <person name="Frisvad J.C."/>
            <person name="Nybo J.L."/>
            <person name="Theobald S."/>
            <person name="Kildgaard S."/>
            <person name="Isbrandt T."/>
            <person name="Kuo A."/>
            <person name="Sato A."/>
            <person name="Lyhne E.K."/>
            <person name="Kogle M.E."/>
            <person name="Wiebenga A."/>
            <person name="Kun R.S."/>
            <person name="Lubbers R.J."/>
            <person name="Makela M.R."/>
            <person name="Barry K."/>
            <person name="Chovatia M."/>
            <person name="Clum A."/>
            <person name="Daum C."/>
            <person name="Haridas S."/>
            <person name="He G."/>
            <person name="LaButti K."/>
            <person name="Lipzen A."/>
            <person name="Riley R."/>
            <person name="Salamov A."/>
            <person name="Simmons B.A."/>
            <person name="Magnuson J.K."/>
            <person name="Henrissat B."/>
            <person name="Mortensen U.H."/>
            <person name="Larsen T.O."/>
            <person name="Devries R.P."/>
            <person name="Grigoriev I.V."/>
            <person name="Machida M."/>
            <person name="Baker S.E."/>
            <person name="Andersen M.R."/>
            <person name="Cantor M.N."/>
            <person name="Hua S.X."/>
        </authorList>
    </citation>
    <scope>NUCLEOTIDE SEQUENCE [LARGE SCALE GENOMIC DNA]</scope>
    <source>
        <strain evidence="2 3">CBS 117616</strain>
    </source>
</reference>